<sequence length="374" mass="40483">MKKIIIIGAGIVGISAAYHLSNQDVEVIVIDRQEPGQATRAAAGIICPWASQRRNKAWYALATAGAAYYPELIRSLEEEGETETGYKKVGALAIHTERERLHKKMDLLEGRKKSSPEIGEVELLDMTQTAKYFPALSDEYSSVRITGAAKVDGQALREALERVVVKRGVQLIKGSAVPYMTGGSVSGVIVGNQIIKGDQVILAAGAWANEFTEPLGKTLLVYGQKAQILHLQTSYNTSGDWPVIMPPATQYIVPFEDGKFVAGATHENTDNFDTRPTAGGILEVLTNVLPVAPGLKDAEVAEVRVGIRPHTPNFMPVIGRLPDHPMIWVANGLGSSGLTVGPFVGKLLSQLVLDQPTGWNLESYQIEQIIAEEH</sequence>
<dbReference type="InterPro" id="IPR006076">
    <property type="entry name" value="FAD-dep_OxRdtase"/>
</dbReference>
<dbReference type="GO" id="GO:0016491">
    <property type="term" value="F:oxidoreductase activity"/>
    <property type="evidence" value="ECO:0007669"/>
    <property type="project" value="UniProtKB-KW"/>
</dbReference>
<evidence type="ECO:0000259" key="5">
    <source>
        <dbReference type="Pfam" id="PF01266"/>
    </source>
</evidence>
<dbReference type="EMBL" id="FUYJ01000004">
    <property type="protein sequence ID" value="SKA99690.1"/>
    <property type="molecule type" value="Genomic_DNA"/>
</dbReference>
<protein>
    <submittedName>
        <fullName evidence="6">D-amino-acid dehydrogenase</fullName>
    </submittedName>
</protein>
<evidence type="ECO:0000313" key="6">
    <source>
        <dbReference type="EMBL" id="SKA99690.1"/>
    </source>
</evidence>
<dbReference type="Proteomes" id="UP000190042">
    <property type="component" value="Unassembled WGS sequence"/>
</dbReference>
<dbReference type="PANTHER" id="PTHR13847">
    <property type="entry name" value="SARCOSINE DEHYDROGENASE-RELATED"/>
    <property type="match status" value="1"/>
</dbReference>
<dbReference type="Gene3D" id="3.30.9.10">
    <property type="entry name" value="D-Amino Acid Oxidase, subunit A, domain 2"/>
    <property type="match status" value="1"/>
</dbReference>
<dbReference type="PANTHER" id="PTHR13847:SF286">
    <property type="entry name" value="D-AMINO ACID DEHYDROGENASE"/>
    <property type="match status" value="1"/>
</dbReference>
<name>A0A1T4YDB9_9BACL</name>
<keyword evidence="3" id="KW-0285">Flavoprotein</keyword>
<comment type="similarity">
    <text evidence="2">Belongs to the DadA oxidoreductase family.</text>
</comment>
<dbReference type="SUPFAM" id="SSF54373">
    <property type="entry name" value="FAD-linked reductases, C-terminal domain"/>
    <property type="match status" value="1"/>
</dbReference>
<evidence type="ECO:0000256" key="4">
    <source>
        <dbReference type="ARBA" id="ARBA00023002"/>
    </source>
</evidence>
<feature type="domain" description="FAD dependent oxidoreductase" evidence="5">
    <location>
        <begin position="3"/>
        <end position="351"/>
    </location>
</feature>
<keyword evidence="4" id="KW-0560">Oxidoreductase</keyword>
<dbReference type="SUPFAM" id="SSF51905">
    <property type="entry name" value="FAD/NAD(P)-binding domain"/>
    <property type="match status" value="1"/>
</dbReference>
<evidence type="ECO:0000313" key="7">
    <source>
        <dbReference type="Proteomes" id="UP000190042"/>
    </source>
</evidence>
<evidence type="ECO:0000256" key="3">
    <source>
        <dbReference type="ARBA" id="ARBA00022630"/>
    </source>
</evidence>
<gene>
    <name evidence="6" type="ORF">SAMN04244570_2279</name>
</gene>
<organism evidence="6 7">
    <name type="scientific">Sporosarcina newyorkensis</name>
    <dbReference type="NCBI Taxonomy" id="759851"/>
    <lineage>
        <taxon>Bacteria</taxon>
        <taxon>Bacillati</taxon>
        <taxon>Bacillota</taxon>
        <taxon>Bacilli</taxon>
        <taxon>Bacillales</taxon>
        <taxon>Caryophanaceae</taxon>
        <taxon>Sporosarcina</taxon>
    </lineage>
</organism>
<dbReference type="AlphaFoldDB" id="A0A1T4YDB9"/>
<dbReference type="Gene3D" id="3.50.50.60">
    <property type="entry name" value="FAD/NAD(P)-binding domain"/>
    <property type="match status" value="1"/>
</dbReference>
<evidence type="ECO:0000256" key="1">
    <source>
        <dbReference type="ARBA" id="ARBA00001974"/>
    </source>
</evidence>
<proteinExistence type="inferred from homology"/>
<reference evidence="7" key="1">
    <citation type="submission" date="2017-02" db="EMBL/GenBank/DDBJ databases">
        <authorList>
            <person name="Varghese N."/>
            <person name="Submissions S."/>
        </authorList>
    </citation>
    <scope>NUCLEOTIDE SEQUENCE [LARGE SCALE GENOMIC DNA]</scope>
    <source>
        <strain evidence="7">DSM 23966</strain>
    </source>
</reference>
<comment type="cofactor">
    <cofactor evidence="1">
        <name>FAD</name>
        <dbReference type="ChEBI" id="CHEBI:57692"/>
    </cofactor>
</comment>
<dbReference type="InterPro" id="IPR036188">
    <property type="entry name" value="FAD/NAD-bd_sf"/>
</dbReference>
<keyword evidence="7" id="KW-1185">Reference proteome</keyword>
<accession>A0A1T4YDB9</accession>
<dbReference type="GO" id="GO:0005737">
    <property type="term" value="C:cytoplasm"/>
    <property type="evidence" value="ECO:0007669"/>
    <property type="project" value="TreeGrafter"/>
</dbReference>
<dbReference type="Pfam" id="PF01266">
    <property type="entry name" value="DAO"/>
    <property type="match status" value="1"/>
</dbReference>
<dbReference type="RefSeq" id="WP_078817707.1">
    <property type="nucleotide sequence ID" value="NZ_FUYJ01000004.1"/>
</dbReference>
<evidence type="ECO:0000256" key="2">
    <source>
        <dbReference type="ARBA" id="ARBA00009410"/>
    </source>
</evidence>